<evidence type="ECO:0000313" key="5">
    <source>
        <dbReference type="EMBL" id="CAI9951336.1"/>
    </source>
</evidence>
<evidence type="ECO:0000256" key="3">
    <source>
        <dbReference type="ARBA" id="ARBA00022737"/>
    </source>
</evidence>
<evidence type="ECO:0000256" key="1">
    <source>
        <dbReference type="ARBA" id="ARBA00004604"/>
    </source>
</evidence>
<name>A0AA86Q696_9EUKA</name>
<keyword evidence="4" id="KW-0539">Nucleus</keyword>
<dbReference type="SUPFAM" id="SSF50978">
    <property type="entry name" value="WD40 repeat-like"/>
    <property type="match status" value="1"/>
</dbReference>
<dbReference type="InterPro" id="IPR001680">
    <property type="entry name" value="WD40_rpt"/>
</dbReference>
<proteinExistence type="predicted"/>
<dbReference type="PANTHER" id="PTHR19924:SF26">
    <property type="entry name" value="U3 SMALL NUCLEOLAR RNA-ASSOCIATED PROTEIN 15 HOMOLOG"/>
    <property type="match status" value="1"/>
</dbReference>
<dbReference type="GO" id="GO:0045943">
    <property type="term" value="P:positive regulation of transcription by RNA polymerase I"/>
    <property type="evidence" value="ECO:0007669"/>
    <property type="project" value="TreeGrafter"/>
</dbReference>
<organism evidence="5">
    <name type="scientific">Hexamita inflata</name>
    <dbReference type="NCBI Taxonomy" id="28002"/>
    <lineage>
        <taxon>Eukaryota</taxon>
        <taxon>Metamonada</taxon>
        <taxon>Diplomonadida</taxon>
        <taxon>Hexamitidae</taxon>
        <taxon>Hexamitinae</taxon>
        <taxon>Hexamita</taxon>
    </lineage>
</organism>
<evidence type="ECO:0000256" key="2">
    <source>
        <dbReference type="ARBA" id="ARBA00022574"/>
    </source>
</evidence>
<dbReference type="SMART" id="SM00320">
    <property type="entry name" value="WD40"/>
    <property type="match status" value="3"/>
</dbReference>
<dbReference type="Gene3D" id="2.130.10.10">
    <property type="entry name" value="YVTN repeat-like/Quinoprotein amine dehydrogenase"/>
    <property type="match status" value="1"/>
</dbReference>
<dbReference type="AlphaFoldDB" id="A0AA86Q696"/>
<reference evidence="6 7" key="2">
    <citation type="submission" date="2024-07" db="EMBL/GenBank/DDBJ databases">
        <authorList>
            <person name="Akdeniz Z."/>
        </authorList>
    </citation>
    <scope>NUCLEOTIDE SEQUENCE [LARGE SCALE GENOMIC DNA]</scope>
</reference>
<dbReference type="InterPro" id="IPR036322">
    <property type="entry name" value="WD40_repeat_dom_sf"/>
</dbReference>
<protein>
    <submittedName>
        <fullName evidence="5">Uncharacterized protein</fullName>
    </submittedName>
</protein>
<evidence type="ECO:0000313" key="6">
    <source>
        <dbReference type="EMBL" id="CAL6053890.1"/>
    </source>
</evidence>
<reference evidence="5" key="1">
    <citation type="submission" date="2023-06" db="EMBL/GenBank/DDBJ databases">
        <authorList>
            <person name="Kurt Z."/>
        </authorList>
    </citation>
    <scope>NUCLEOTIDE SEQUENCE</scope>
</reference>
<comment type="subcellular location">
    <subcellularLocation>
        <location evidence="1">Nucleus</location>
        <location evidence="1">Nucleolus</location>
    </subcellularLocation>
</comment>
<dbReference type="GO" id="GO:0005730">
    <property type="term" value="C:nucleolus"/>
    <property type="evidence" value="ECO:0007669"/>
    <property type="project" value="UniProtKB-SubCell"/>
</dbReference>
<keyword evidence="7" id="KW-1185">Reference proteome</keyword>
<gene>
    <name evidence="5" type="ORF">HINF_LOCUS38981</name>
    <name evidence="6" type="ORF">HINF_LOCUS45746</name>
</gene>
<dbReference type="GO" id="GO:0006364">
    <property type="term" value="P:rRNA processing"/>
    <property type="evidence" value="ECO:0007669"/>
    <property type="project" value="TreeGrafter"/>
</dbReference>
<evidence type="ECO:0000256" key="4">
    <source>
        <dbReference type="ARBA" id="ARBA00023242"/>
    </source>
</evidence>
<keyword evidence="3" id="KW-0677">Repeat</keyword>
<keyword evidence="2" id="KW-0853">WD repeat</keyword>
<comment type="caution">
    <text evidence="5">The sequence shown here is derived from an EMBL/GenBank/DDBJ whole genome shotgun (WGS) entry which is preliminary data.</text>
</comment>
<sequence>MKQLAIPQQTKELKKQLIKTEIPVHSQVVFANVINKQCFICAGLQISDINLDKLEVNQKITRGKSTMHYCDVRKDGELVVSAEESGHIVCNIVQTHSMLKRFFGLRTSATVAKFTPDGYSVLGANKAGNIIIWDLPTATPQFAINIANDKVSDVCFIDNEKAAVTTLDGVLHFINYRIPIIEQGISEGKTKQAVADYKLGQIKFEQRLSNVIKVEDFLFVIAGDYIYKVSIQEQKIVSKSQQIIKGIAQLANRNQQIYAGCTDGTIRLFSFDLSEQEIIYSSNNPILSFALTEELFIVGTTQFYLTILSKTQRVKEISQKDQYKKQMIQPRQGIDTVVMINTQSQVQPAASTLIYKCNFAKALEFAIEYSFEQTVAVLRELEFMGGRALDLALVGLSDDARVLLYKIVVSGLESEYANLLIRACFKSLKLTQQNMSGIVTEGAVVLKQELIELLEAFEDAEKIFL</sequence>
<dbReference type="Proteomes" id="UP001642409">
    <property type="component" value="Unassembled WGS sequence"/>
</dbReference>
<dbReference type="InterPro" id="IPR015943">
    <property type="entry name" value="WD40/YVTN_repeat-like_dom_sf"/>
</dbReference>
<dbReference type="PANTHER" id="PTHR19924">
    <property type="entry name" value="UTP15 U3 SMALL NUCLEOLAR RNA-ASSOCIATED PROTEIN 15 FAMILY MEMBER"/>
    <property type="match status" value="1"/>
</dbReference>
<dbReference type="EMBL" id="CATOUU010000823">
    <property type="protein sequence ID" value="CAI9951336.1"/>
    <property type="molecule type" value="Genomic_DNA"/>
</dbReference>
<accession>A0AA86Q696</accession>
<evidence type="ECO:0000313" key="7">
    <source>
        <dbReference type="Proteomes" id="UP001642409"/>
    </source>
</evidence>
<dbReference type="EMBL" id="CAXDID020000199">
    <property type="protein sequence ID" value="CAL6053890.1"/>
    <property type="molecule type" value="Genomic_DNA"/>
</dbReference>